<dbReference type="AlphaFoldDB" id="A2SLI5"/>
<sequence>MPQLCPTGLSENWLLKECGHQHWLALARRQGRARPDFRDAGGRKAYAAFTAVRIRHARLDRVAENDRLRVVSRCLPVGRSQHFGLHELRGRDGTHAQVEMLSTFVRRERAGDNRSVVRAAVPATTAAPEADIERAALTTCALQLAERGRALRSGQWQPDFGPESERGAPLREFRFQPCPHNDFNGADLLYFASFQAIVDRAEGAWFGSTALPRLAERELAFYGNVNVGESLTVLLRGVQESPDGLSHWCEVRRTGDGARLADVLTRKRRAPVDGDGLSA</sequence>
<dbReference type="STRING" id="420662.Mpe_A3471"/>
<dbReference type="EMBL" id="CP000555">
    <property type="protein sequence ID" value="ABM96424.1"/>
    <property type="molecule type" value="Genomic_DNA"/>
</dbReference>
<dbReference type="KEGG" id="mpt:Mpe_A3471"/>
<evidence type="ECO:0000313" key="2">
    <source>
        <dbReference type="Proteomes" id="UP000000366"/>
    </source>
</evidence>
<dbReference type="NCBIfam" id="TIGR04099">
    <property type="entry name" value="biosn_Pnap_2097"/>
    <property type="match status" value="1"/>
</dbReference>
<accession>A2SLI5</accession>
<evidence type="ECO:0008006" key="3">
    <source>
        <dbReference type="Google" id="ProtNLM"/>
    </source>
</evidence>
<organism evidence="1 2">
    <name type="scientific">Methylibium petroleiphilum (strain ATCC BAA-1232 / LMG 22953 / PM1)</name>
    <dbReference type="NCBI Taxonomy" id="420662"/>
    <lineage>
        <taxon>Bacteria</taxon>
        <taxon>Pseudomonadati</taxon>
        <taxon>Pseudomonadota</taxon>
        <taxon>Betaproteobacteria</taxon>
        <taxon>Burkholderiales</taxon>
        <taxon>Sphaerotilaceae</taxon>
        <taxon>Methylibium</taxon>
    </lineage>
</organism>
<dbReference type="eggNOG" id="COG0110">
    <property type="taxonomic scope" value="Bacteria"/>
</dbReference>
<protein>
    <recommendedName>
        <fullName evidence="3">Biosynthetic protein, Pnap_2097 family</fullName>
    </recommendedName>
</protein>
<proteinExistence type="predicted"/>
<dbReference type="InterPro" id="IPR024091">
    <property type="entry name" value="LnmK-like_bifun_acyl/decarbox"/>
</dbReference>
<dbReference type="NCBIfam" id="TIGR04098">
    <property type="entry name" value="LnmK_bifunc"/>
    <property type="match status" value="1"/>
</dbReference>
<dbReference type="Gene3D" id="3.10.129.10">
    <property type="entry name" value="Hotdog Thioesterase"/>
    <property type="match status" value="1"/>
</dbReference>
<evidence type="ECO:0000313" key="1">
    <source>
        <dbReference type="EMBL" id="ABM96424.1"/>
    </source>
</evidence>
<name>A2SLI5_METPP</name>
<keyword evidence="2" id="KW-1185">Reference proteome</keyword>
<dbReference type="HOGENOM" id="CLU_077881_0_0_4"/>
<reference evidence="1 2" key="1">
    <citation type="journal article" date="2007" name="J. Bacteriol.">
        <title>Whole-genome analysis of the methyl tert-butyl ether-degrading beta-proteobacterium Methylibium petroleiphilum PM1.</title>
        <authorList>
            <person name="Kane S.R."/>
            <person name="Chakicherla A.Y."/>
            <person name="Chain P.S.G."/>
            <person name="Schmidt R."/>
            <person name="Shin M.W."/>
            <person name="Legler T.C."/>
            <person name="Scow K.M."/>
            <person name="Larimer F.W."/>
            <person name="Lucas S.M."/>
            <person name="Richardson P.M."/>
            <person name="Hristova K.R."/>
        </authorList>
    </citation>
    <scope>NUCLEOTIDE SEQUENCE [LARGE SCALE GENOMIC DNA]</scope>
    <source>
        <strain evidence="2">ATCC BAA-1232 / LMG 22953 / PM1</strain>
    </source>
</reference>
<dbReference type="Proteomes" id="UP000000366">
    <property type="component" value="Chromosome"/>
</dbReference>
<gene>
    <name evidence="1" type="ordered locus">Mpe_A3471</name>
</gene>